<reference evidence="14" key="1">
    <citation type="submission" date="2017-02" db="UniProtKB">
        <authorList>
            <consortium name="WormBaseParasite"/>
        </authorList>
    </citation>
    <scope>IDENTIFICATION</scope>
</reference>
<dbReference type="Proteomes" id="UP000050640">
    <property type="component" value="Unplaced"/>
</dbReference>
<dbReference type="InterPro" id="IPR016193">
    <property type="entry name" value="Cytidine_deaminase-like"/>
</dbReference>
<dbReference type="PANTHER" id="PTHR11086:SF18">
    <property type="entry name" value="DEOXYCYTIDYLATE DEAMINASE"/>
    <property type="match status" value="1"/>
</dbReference>
<evidence type="ECO:0000259" key="12">
    <source>
        <dbReference type="PROSITE" id="PS51747"/>
    </source>
</evidence>
<dbReference type="Pfam" id="PF00383">
    <property type="entry name" value="dCMP_cyt_deam_1"/>
    <property type="match status" value="1"/>
</dbReference>
<feature type="domain" description="CMP/dCMP-type deaminase" evidence="12">
    <location>
        <begin position="66"/>
        <end position="203"/>
    </location>
</feature>
<dbReference type="Gene3D" id="3.40.140.10">
    <property type="entry name" value="Cytidine Deaminase, domain 2"/>
    <property type="match status" value="1"/>
</dbReference>
<comment type="similarity">
    <text evidence="2">Belongs to the cytidine and deoxycytidylate deaminase family.</text>
</comment>
<protein>
    <recommendedName>
        <fullName evidence="11">Probable deoxycytidylate deaminase</fullName>
        <ecNumber evidence="8">3.5.4.12</ecNumber>
    </recommendedName>
    <alternativeName>
        <fullName evidence="9">dCMP deaminase</fullName>
    </alternativeName>
</protein>
<keyword evidence="5" id="KW-0378">Hydrolase</keyword>
<dbReference type="PANTHER" id="PTHR11086">
    <property type="entry name" value="DEOXYCYTIDYLATE DEAMINASE-RELATED"/>
    <property type="match status" value="1"/>
</dbReference>
<evidence type="ECO:0000256" key="9">
    <source>
        <dbReference type="ARBA" id="ARBA00041763"/>
    </source>
</evidence>
<dbReference type="SUPFAM" id="SSF53927">
    <property type="entry name" value="Cytidine deaminase-like"/>
    <property type="match status" value="1"/>
</dbReference>
<dbReference type="InterPro" id="IPR015517">
    <property type="entry name" value="dCMP_deaminase-rel"/>
</dbReference>
<dbReference type="PROSITE" id="PS51747">
    <property type="entry name" value="CYT_DCMP_DEAMINASES_2"/>
    <property type="match status" value="1"/>
</dbReference>
<comment type="function">
    <text evidence="7">Supplies the nucleotide substrate for thymidylate synthetase.</text>
</comment>
<evidence type="ECO:0000256" key="3">
    <source>
        <dbReference type="ARBA" id="ARBA00022723"/>
    </source>
</evidence>
<dbReference type="CDD" id="cd01286">
    <property type="entry name" value="deoxycytidylate_deaminase"/>
    <property type="match status" value="1"/>
</dbReference>
<dbReference type="GO" id="GO:0009165">
    <property type="term" value="P:nucleotide biosynthetic process"/>
    <property type="evidence" value="ECO:0007669"/>
    <property type="project" value="UniProtKB-KW"/>
</dbReference>
<evidence type="ECO:0000256" key="4">
    <source>
        <dbReference type="ARBA" id="ARBA00022727"/>
    </source>
</evidence>
<accession>A0A0R3S4T5</accession>
<evidence type="ECO:0000256" key="8">
    <source>
        <dbReference type="ARBA" id="ARBA00038938"/>
    </source>
</evidence>
<dbReference type="PROSITE" id="PS00903">
    <property type="entry name" value="CYT_DCMP_DEAMINASES_1"/>
    <property type="match status" value="1"/>
</dbReference>
<evidence type="ECO:0000256" key="1">
    <source>
        <dbReference type="ARBA" id="ARBA00001947"/>
    </source>
</evidence>
<keyword evidence="3" id="KW-0479">Metal-binding</keyword>
<keyword evidence="13" id="KW-1185">Reference proteome</keyword>
<comment type="catalytic activity">
    <reaction evidence="10">
        <text>dCMP + H2O + H(+) = dUMP + NH4(+)</text>
        <dbReference type="Rhea" id="RHEA:22924"/>
        <dbReference type="ChEBI" id="CHEBI:15377"/>
        <dbReference type="ChEBI" id="CHEBI:15378"/>
        <dbReference type="ChEBI" id="CHEBI:28938"/>
        <dbReference type="ChEBI" id="CHEBI:57566"/>
        <dbReference type="ChEBI" id="CHEBI:246422"/>
        <dbReference type="EC" id="3.5.4.12"/>
    </reaction>
</comment>
<dbReference type="InterPro" id="IPR035105">
    <property type="entry name" value="Deoxycytidylate_deaminase_dom"/>
</dbReference>
<dbReference type="AlphaFoldDB" id="A0A0R3S4T5"/>
<keyword evidence="4" id="KW-0545">Nucleotide biosynthesis</keyword>
<dbReference type="EC" id="3.5.4.12" evidence="8"/>
<keyword evidence="6" id="KW-0862">Zinc</keyword>
<proteinExistence type="inferred from homology"/>
<sequence>MKAVVESVDGEREKLVDSATVTVMVSITSEETLLCLVYSSGNSFFSDHESDNVICNHTVKRNDYLLWEEYFMGVAHMAALRSKDPVTQVGAVIVNQDKRIVGSGYNGMPTGCSDDILPWGKSSENFLENKSAYVCHAEMNAILNKIVGSIKGSTIYTVLFPCNECAKLIIQAGISEVVFQREKPNKVNTIASKRMFDMAGVSQLHLHSYNFYKL</sequence>
<dbReference type="InterPro" id="IPR002125">
    <property type="entry name" value="CMP_dCMP_dom"/>
</dbReference>
<evidence type="ECO:0000256" key="10">
    <source>
        <dbReference type="ARBA" id="ARBA00052978"/>
    </source>
</evidence>
<dbReference type="GO" id="GO:0005737">
    <property type="term" value="C:cytoplasm"/>
    <property type="evidence" value="ECO:0007669"/>
    <property type="project" value="TreeGrafter"/>
</dbReference>
<evidence type="ECO:0000256" key="7">
    <source>
        <dbReference type="ARBA" id="ARBA00037036"/>
    </source>
</evidence>
<evidence type="ECO:0000256" key="11">
    <source>
        <dbReference type="ARBA" id="ARBA00071625"/>
    </source>
</evidence>
<dbReference type="GO" id="GO:0004132">
    <property type="term" value="F:dCMP deaminase activity"/>
    <property type="evidence" value="ECO:0007669"/>
    <property type="project" value="UniProtKB-EC"/>
</dbReference>
<organism evidence="13 14">
    <name type="scientific">Elaeophora elaphi</name>
    <dbReference type="NCBI Taxonomy" id="1147741"/>
    <lineage>
        <taxon>Eukaryota</taxon>
        <taxon>Metazoa</taxon>
        <taxon>Ecdysozoa</taxon>
        <taxon>Nematoda</taxon>
        <taxon>Chromadorea</taxon>
        <taxon>Rhabditida</taxon>
        <taxon>Spirurina</taxon>
        <taxon>Spiruromorpha</taxon>
        <taxon>Filarioidea</taxon>
        <taxon>Onchocercidae</taxon>
        <taxon>Elaeophora</taxon>
    </lineage>
</organism>
<evidence type="ECO:0000313" key="13">
    <source>
        <dbReference type="Proteomes" id="UP000050640"/>
    </source>
</evidence>
<comment type="cofactor">
    <cofactor evidence="1">
        <name>Zn(2+)</name>
        <dbReference type="ChEBI" id="CHEBI:29105"/>
    </cofactor>
</comment>
<evidence type="ECO:0000313" key="14">
    <source>
        <dbReference type="WBParaSite" id="EEL_0000980401-mRNA-1"/>
    </source>
</evidence>
<dbReference type="InterPro" id="IPR016192">
    <property type="entry name" value="APOBEC/CMP_deaminase_Zn-bd"/>
</dbReference>
<evidence type="ECO:0000256" key="6">
    <source>
        <dbReference type="ARBA" id="ARBA00022833"/>
    </source>
</evidence>
<name>A0A0R3S4T5_9BILA</name>
<dbReference type="WBParaSite" id="EEL_0000980401-mRNA-1">
    <property type="protein sequence ID" value="EEL_0000980401-mRNA-1"/>
    <property type="gene ID" value="EEL_0000980401"/>
</dbReference>
<evidence type="ECO:0000256" key="2">
    <source>
        <dbReference type="ARBA" id="ARBA00006576"/>
    </source>
</evidence>
<evidence type="ECO:0000256" key="5">
    <source>
        <dbReference type="ARBA" id="ARBA00022801"/>
    </source>
</evidence>
<dbReference type="FunFam" id="3.40.140.10:FF:000021">
    <property type="entry name" value="Deoxycytidylate deaminase"/>
    <property type="match status" value="1"/>
</dbReference>
<dbReference type="STRING" id="1147741.A0A0R3S4T5"/>
<dbReference type="GO" id="GO:0008270">
    <property type="term" value="F:zinc ion binding"/>
    <property type="evidence" value="ECO:0007669"/>
    <property type="project" value="InterPro"/>
</dbReference>